<reference evidence="9 10" key="1">
    <citation type="journal article" date="2015" name="Sci. Rep.">
        <title>Chromosome-level genome map provides insights into diverse defense mechanisms in the medicinal fungus Ganoderma sinense.</title>
        <authorList>
            <person name="Zhu Y."/>
            <person name="Xu J."/>
            <person name="Sun C."/>
            <person name="Zhou S."/>
            <person name="Xu H."/>
            <person name="Nelson D.R."/>
            <person name="Qian J."/>
            <person name="Song J."/>
            <person name="Luo H."/>
            <person name="Xiang L."/>
            <person name="Li Y."/>
            <person name="Xu Z."/>
            <person name="Ji A."/>
            <person name="Wang L."/>
            <person name="Lu S."/>
            <person name="Hayward A."/>
            <person name="Sun W."/>
            <person name="Li X."/>
            <person name="Schwartz D.C."/>
            <person name="Wang Y."/>
            <person name="Chen S."/>
        </authorList>
    </citation>
    <scope>NUCLEOTIDE SEQUENCE [LARGE SCALE GENOMIC DNA]</scope>
    <source>
        <strain evidence="9 10">ZZ0214-1</strain>
    </source>
</reference>
<dbReference type="GO" id="GO:0003688">
    <property type="term" value="F:DNA replication origin binding"/>
    <property type="evidence" value="ECO:0007669"/>
    <property type="project" value="TreeGrafter"/>
</dbReference>
<dbReference type="Proteomes" id="UP000230002">
    <property type="component" value="Unassembled WGS sequence"/>
</dbReference>
<evidence type="ECO:0000313" key="10">
    <source>
        <dbReference type="Proteomes" id="UP000230002"/>
    </source>
</evidence>
<dbReference type="InterPro" id="IPR045667">
    <property type="entry name" value="ORC3_N"/>
</dbReference>
<comment type="similarity">
    <text evidence="2">Belongs to the ORC3 family.</text>
</comment>
<evidence type="ECO:0000256" key="2">
    <source>
        <dbReference type="ARBA" id="ARBA00010977"/>
    </source>
</evidence>
<dbReference type="InterPro" id="IPR040855">
    <property type="entry name" value="ORC_WH_C"/>
</dbReference>
<feature type="region of interest" description="Disordered" evidence="6">
    <location>
        <begin position="607"/>
        <end position="634"/>
    </location>
</feature>
<accession>A0A2G8S629</accession>
<evidence type="ECO:0000259" key="8">
    <source>
        <dbReference type="Pfam" id="PF18137"/>
    </source>
</evidence>
<protein>
    <submittedName>
        <fullName evidence="9">Uncharacterized protein</fullName>
    </submittedName>
</protein>
<dbReference type="CDD" id="cd20704">
    <property type="entry name" value="Orc3"/>
    <property type="match status" value="1"/>
</dbReference>
<evidence type="ECO:0000256" key="4">
    <source>
        <dbReference type="ARBA" id="ARBA00023125"/>
    </source>
</evidence>
<feature type="compositionally biased region" description="Acidic residues" evidence="6">
    <location>
        <begin position="610"/>
        <end position="633"/>
    </location>
</feature>
<feature type="domain" description="Origin recognition complex subunit 3 N-terminal" evidence="7">
    <location>
        <begin position="162"/>
        <end position="282"/>
    </location>
</feature>
<dbReference type="Pfam" id="PF07034">
    <property type="entry name" value="ORC3_N"/>
    <property type="match status" value="1"/>
</dbReference>
<keyword evidence="3" id="KW-0235">DNA replication</keyword>
<keyword evidence="4" id="KW-0238">DNA-binding</keyword>
<evidence type="ECO:0000256" key="6">
    <source>
        <dbReference type="SAM" id="MobiDB-lite"/>
    </source>
</evidence>
<comment type="subcellular location">
    <subcellularLocation>
        <location evidence="1">Nucleus</location>
    </subcellularLocation>
</comment>
<dbReference type="AlphaFoldDB" id="A0A2G8S629"/>
<dbReference type="GO" id="GO:0005664">
    <property type="term" value="C:nuclear origin of replication recognition complex"/>
    <property type="evidence" value="ECO:0007669"/>
    <property type="project" value="InterPro"/>
</dbReference>
<dbReference type="Pfam" id="PF18137">
    <property type="entry name" value="WHD_ORC"/>
    <property type="match status" value="1"/>
</dbReference>
<keyword evidence="5" id="KW-0539">Nucleus</keyword>
<dbReference type="STRING" id="1077348.A0A2G8S629"/>
<dbReference type="OrthoDB" id="10265211at2759"/>
<dbReference type="InterPro" id="IPR020795">
    <property type="entry name" value="ORC3"/>
</dbReference>
<evidence type="ECO:0000256" key="5">
    <source>
        <dbReference type="ARBA" id="ARBA00023242"/>
    </source>
</evidence>
<evidence type="ECO:0000256" key="3">
    <source>
        <dbReference type="ARBA" id="ARBA00022705"/>
    </source>
</evidence>
<organism evidence="9 10">
    <name type="scientific">Ganoderma sinense ZZ0214-1</name>
    <dbReference type="NCBI Taxonomy" id="1077348"/>
    <lineage>
        <taxon>Eukaryota</taxon>
        <taxon>Fungi</taxon>
        <taxon>Dikarya</taxon>
        <taxon>Basidiomycota</taxon>
        <taxon>Agaricomycotina</taxon>
        <taxon>Agaricomycetes</taxon>
        <taxon>Polyporales</taxon>
        <taxon>Polyporaceae</taxon>
        <taxon>Ganoderma</taxon>
    </lineage>
</organism>
<dbReference type="PANTHER" id="PTHR12748:SF0">
    <property type="entry name" value="ORIGIN RECOGNITION COMPLEX SUBUNIT 3"/>
    <property type="match status" value="1"/>
</dbReference>
<gene>
    <name evidence="9" type="ORF">GSI_09254</name>
</gene>
<evidence type="ECO:0000259" key="7">
    <source>
        <dbReference type="Pfam" id="PF07034"/>
    </source>
</evidence>
<comment type="caution">
    <text evidence="9">The sequence shown here is derived from an EMBL/GenBank/DDBJ whole genome shotgun (WGS) entry which is preliminary data.</text>
</comment>
<proteinExistence type="inferred from homology"/>
<keyword evidence="10" id="KW-1185">Reference proteome</keyword>
<dbReference type="GO" id="GO:0005656">
    <property type="term" value="C:nuclear pre-replicative complex"/>
    <property type="evidence" value="ECO:0007669"/>
    <property type="project" value="TreeGrafter"/>
</dbReference>
<sequence>MKEFEDPSKTCIYIPPGHAGFGSQSHSEYDDIEEDECYDLQMRAYRAAWMKCLDRVRTILKILHGPAVSDIVAQVQNAYNEDLPGLPYPELPVVALSGATTALLSEVISALSEDENAEEGADERLQVHLYPAECSSAMNMMKAIVTGYVDRKESGKRKPTSLASFDINLLRACMHIPHLPLVFLLVMNSPPSPSFIHTVYPRSTLALLRVQQVAPPAGLLMVKEVLSKTFFDPDFEPDVMLGPGALDHITDFASRHTASPDALLTMLQLAYMKHFSIPLSIFAHDERDAGRALTSSAGFAPVVDAVHARLLAASGSQPQNDGGGRPQTAEELCGAVCAARMEFQRQTRRLRVAFTVARIAERVALSDGTQGPVNGKAVDGRGSRLDSLGTLSAILRQRGSSQVRYVCLAVGKLSASKLRVLLQELHAFWYGLQSVVIRREEEEARIWIVEMLNQLPSSLEEGSMDGPPVPLDTHTKELAGSIGDWLQKYIEQRLVRLEDCTLWDIWYTGATPFPSELINPAPRPTVVQALLHPDDFIRAYGGLAHGPDQTAPALDAGKELALWELPDASIAFRRYVEAGRMVNVFDWFESFAVVLDSQRRHLKRGKGVMADEDMDAEADEDADTDVEQGEEEEERWKVEEQARFMRALHELDYMGFVRHTGRKPDHVIRTFYDVPD</sequence>
<dbReference type="GO" id="GO:0006270">
    <property type="term" value="P:DNA replication initiation"/>
    <property type="evidence" value="ECO:0007669"/>
    <property type="project" value="TreeGrafter"/>
</dbReference>
<feature type="domain" description="Origin recognition complex subunit 3 winged helix C-terminal" evidence="8">
    <location>
        <begin position="523"/>
        <end position="672"/>
    </location>
</feature>
<dbReference type="GO" id="GO:0031261">
    <property type="term" value="C:DNA replication preinitiation complex"/>
    <property type="evidence" value="ECO:0007669"/>
    <property type="project" value="TreeGrafter"/>
</dbReference>
<dbReference type="EMBL" id="AYKW01000023">
    <property type="protein sequence ID" value="PIL29205.1"/>
    <property type="molecule type" value="Genomic_DNA"/>
</dbReference>
<evidence type="ECO:0000256" key="1">
    <source>
        <dbReference type="ARBA" id="ARBA00004123"/>
    </source>
</evidence>
<dbReference type="PANTHER" id="PTHR12748">
    <property type="entry name" value="ORIGIN RECOGNITION COMPLEX SUBUNIT 3"/>
    <property type="match status" value="1"/>
</dbReference>
<evidence type="ECO:0000313" key="9">
    <source>
        <dbReference type="EMBL" id="PIL29205.1"/>
    </source>
</evidence>
<name>A0A2G8S629_9APHY</name>